<evidence type="ECO:0000313" key="1">
    <source>
        <dbReference type="EMBL" id="MBC5864688.1"/>
    </source>
</evidence>
<proteinExistence type="predicted"/>
<keyword evidence="2" id="KW-1185">Reference proteome</keyword>
<evidence type="ECO:0000313" key="2">
    <source>
        <dbReference type="Proteomes" id="UP000621670"/>
    </source>
</evidence>
<dbReference type="Proteomes" id="UP000621670">
    <property type="component" value="Unassembled WGS sequence"/>
</dbReference>
<dbReference type="RefSeq" id="WP_166139216.1">
    <property type="nucleotide sequence ID" value="NZ_JAAOBY010000018.1"/>
</dbReference>
<accession>A0ABR7JJL4</accession>
<dbReference type="EMBL" id="JACRUM010000020">
    <property type="protein sequence ID" value="MBC5864688.1"/>
    <property type="molecule type" value="Genomic_DNA"/>
</dbReference>
<comment type="caution">
    <text evidence="1">The sequence shown here is derived from an EMBL/GenBank/DDBJ whole genome shotgun (WGS) entry which is preliminary data.</text>
</comment>
<protein>
    <submittedName>
        <fullName evidence="1">Uncharacterized protein</fullName>
    </submittedName>
</protein>
<name>A0ABR7JJL4_9FLAO</name>
<sequence>MKEKINDFIENLKCSHISRTLNGEDFDSKRAFIIGLSEELVLAKEVDDFVVRGFLIFPIEHISKLRRNRNDIFYEKICKAEKLIEPNIKDHNIDLSSWKTVFESISKLGYNVIVRNEYSEDDTFDIGPIIKITSKKVDINYFDAKGNLDTETTEIPWNKITLVEFDDIYINLMSKYLKKSKPKK</sequence>
<reference evidence="1 2" key="1">
    <citation type="submission" date="2020-08" db="EMBL/GenBank/DDBJ databases">
        <title>Description of novel Flavobacterium F-400 isolate.</title>
        <authorList>
            <person name="Saticioglu I."/>
            <person name="Duman M."/>
            <person name="Altun S."/>
        </authorList>
    </citation>
    <scope>NUCLEOTIDE SEQUENCE [LARGE SCALE GENOMIC DNA]</scope>
    <source>
        <strain evidence="1 2">F-400</strain>
    </source>
</reference>
<gene>
    <name evidence="1" type="ORF">H8R26_14780</name>
</gene>
<organism evidence="1 2">
    <name type="scientific">Flavobacterium turcicum</name>
    <dbReference type="NCBI Taxonomy" id="2764718"/>
    <lineage>
        <taxon>Bacteria</taxon>
        <taxon>Pseudomonadati</taxon>
        <taxon>Bacteroidota</taxon>
        <taxon>Flavobacteriia</taxon>
        <taxon>Flavobacteriales</taxon>
        <taxon>Flavobacteriaceae</taxon>
        <taxon>Flavobacterium</taxon>
    </lineage>
</organism>